<dbReference type="InterPro" id="IPR000314">
    <property type="entry name" value="Gastrin_rcpt"/>
</dbReference>
<dbReference type="InParanoid" id="A0A3B1JMC4"/>
<dbReference type="GeneTree" id="ENSGT01150000286926"/>
<evidence type="ECO:0000256" key="6">
    <source>
        <dbReference type="ARBA" id="ARBA00023040"/>
    </source>
</evidence>
<comment type="function">
    <text evidence="14">Receptor for gastrin and cholecystokinin. The CCK-B receptors occur throughout the central nervous system where they modulate anxiety, analgesia, arousal, and neuroleptic activity. This receptor mediates its action by association with G proteins that activate a phosphatidylinositol-calcium second messenger system.</text>
</comment>
<feature type="domain" description="G-protein coupled receptors family 1 profile" evidence="18">
    <location>
        <begin position="66"/>
        <end position="381"/>
    </location>
</feature>
<evidence type="ECO:0000256" key="11">
    <source>
        <dbReference type="ARBA" id="ARBA00023180"/>
    </source>
</evidence>
<evidence type="ECO:0000256" key="13">
    <source>
        <dbReference type="ARBA" id="ARBA00023288"/>
    </source>
</evidence>
<evidence type="ECO:0000256" key="12">
    <source>
        <dbReference type="ARBA" id="ARBA00023224"/>
    </source>
</evidence>
<keyword evidence="8" id="KW-0564">Palmitate</keyword>
<feature type="transmembrane region" description="Helical" evidence="17">
    <location>
        <begin position="166"/>
        <end position="186"/>
    </location>
</feature>
<name>A0A3B1JMC4_ASTMX</name>
<dbReference type="OrthoDB" id="5987936at2759"/>
<dbReference type="STRING" id="7994.ENSAMXP00000042484"/>
<dbReference type="Ensembl" id="ENSAMXT00000057033.1">
    <property type="protein sequence ID" value="ENSAMXP00000042484.1"/>
    <property type="gene ID" value="ENSAMXG00000039393.1"/>
</dbReference>
<keyword evidence="3" id="KW-1003">Cell membrane</keyword>
<accession>A0A3B1JMC4</accession>
<feature type="transmembrane region" description="Helical" evidence="17">
    <location>
        <begin position="124"/>
        <end position="145"/>
    </location>
</feature>
<evidence type="ECO:0000256" key="10">
    <source>
        <dbReference type="ARBA" id="ARBA00023170"/>
    </source>
</evidence>
<evidence type="ECO:0000256" key="15">
    <source>
        <dbReference type="ARBA" id="ARBA00031093"/>
    </source>
</evidence>
<comment type="similarity">
    <text evidence="16">Belongs to the G-protein coupled receptor 1 family.</text>
</comment>
<evidence type="ECO:0000256" key="7">
    <source>
        <dbReference type="ARBA" id="ARBA00023136"/>
    </source>
</evidence>
<dbReference type="Bgee" id="ENSAMXG00000039393">
    <property type="expression patterns" value="Expressed in camera-type eye and 1 other cell type or tissue"/>
</dbReference>
<evidence type="ECO:0000313" key="19">
    <source>
        <dbReference type="Ensembl" id="ENSAMXP00000042484.1"/>
    </source>
</evidence>
<feature type="transmembrane region" description="Helical" evidence="17">
    <location>
        <begin position="322"/>
        <end position="341"/>
    </location>
</feature>
<evidence type="ECO:0000313" key="20">
    <source>
        <dbReference type="Proteomes" id="UP000018467"/>
    </source>
</evidence>
<dbReference type="GO" id="GO:0008188">
    <property type="term" value="F:neuropeptide receptor activity"/>
    <property type="evidence" value="ECO:0007669"/>
    <property type="project" value="TreeGrafter"/>
</dbReference>
<evidence type="ECO:0000256" key="3">
    <source>
        <dbReference type="ARBA" id="ARBA00022475"/>
    </source>
</evidence>
<keyword evidence="9" id="KW-1015">Disulfide bond</keyword>
<reference evidence="20" key="1">
    <citation type="submission" date="2013-03" db="EMBL/GenBank/DDBJ databases">
        <authorList>
            <person name="Jeffery W."/>
            <person name="Warren W."/>
            <person name="Wilson R.K."/>
        </authorList>
    </citation>
    <scope>NUCLEOTIDE SEQUENCE</scope>
    <source>
        <strain evidence="20">female</strain>
    </source>
</reference>
<keyword evidence="13" id="KW-0449">Lipoprotein</keyword>
<keyword evidence="12 16" id="KW-0807">Transducer</keyword>
<dbReference type="Pfam" id="PF00001">
    <property type="entry name" value="7tm_1"/>
    <property type="match status" value="1"/>
</dbReference>
<dbReference type="InterPro" id="IPR009126">
    <property type="entry name" value="Cholcskin_rcpt"/>
</dbReference>
<dbReference type="SMART" id="SM01381">
    <property type="entry name" value="7TM_GPCR_Srsx"/>
    <property type="match status" value="1"/>
</dbReference>
<dbReference type="Proteomes" id="UP000018467">
    <property type="component" value="Unassembled WGS sequence"/>
</dbReference>
<feature type="transmembrane region" description="Helical" evidence="17">
    <location>
        <begin position="361"/>
        <end position="383"/>
    </location>
</feature>
<evidence type="ECO:0000256" key="1">
    <source>
        <dbReference type="ARBA" id="ARBA00004651"/>
    </source>
</evidence>
<evidence type="ECO:0000256" key="17">
    <source>
        <dbReference type="SAM" id="Phobius"/>
    </source>
</evidence>
<keyword evidence="10 16" id="KW-0675">Receptor</keyword>
<keyword evidence="5 17" id="KW-1133">Transmembrane helix</keyword>
<dbReference type="PANTHER" id="PTHR24238">
    <property type="entry name" value="G-PROTEIN COUPLED RECEPTOR"/>
    <property type="match status" value="1"/>
</dbReference>
<dbReference type="CDD" id="cd15979">
    <property type="entry name" value="7tmA_CCK-BR"/>
    <property type="match status" value="1"/>
</dbReference>
<protein>
    <recommendedName>
        <fullName evidence="2">Gastrin/cholecystokinin type B receptor</fullName>
    </recommendedName>
    <alternativeName>
        <fullName evidence="15">Cholecystokinin-2 receptor</fullName>
    </alternativeName>
</protein>
<keyword evidence="6 16" id="KW-0297">G-protein coupled receptor</keyword>
<keyword evidence="7 17" id="KW-0472">Membrane</keyword>
<dbReference type="SUPFAM" id="SSF81321">
    <property type="entry name" value="Family A G protein-coupled receptor-like"/>
    <property type="match status" value="1"/>
</dbReference>
<evidence type="ECO:0000256" key="4">
    <source>
        <dbReference type="ARBA" id="ARBA00022692"/>
    </source>
</evidence>
<keyword evidence="4 16" id="KW-0812">Transmembrane</keyword>
<evidence type="ECO:0000256" key="14">
    <source>
        <dbReference type="ARBA" id="ARBA00025402"/>
    </source>
</evidence>
<feature type="transmembrane region" description="Helical" evidence="17">
    <location>
        <begin position="53"/>
        <end position="76"/>
    </location>
</feature>
<proteinExistence type="inferred from homology"/>
<keyword evidence="11" id="KW-0325">Glycoprotein</keyword>
<evidence type="ECO:0000256" key="8">
    <source>
        <dbReference type="ARBA" id="ARBA00023139"/>
    </source>
</evidence>
<evidence type="ECO:0000256" key="9">
    <source>
        <dbReference type="ARBA" id="ARBA00023157"/>
    </source>
</evidence>
<dbReference type="PRINTS" id="PR01822">
    <property type="entry name" value="CCYSTOKININR"/>
</dbReference>
<feature type="transmembrane region" description="Helical" evidence="17">
    <location>
        <begin position="88"/>
        <end position="112"/>
    </location>
</feature>
<dbReference type="GO" id="GO:0005886">
    <property type="term" value="C:plasma membrane"/>
    <property type="evidence" value="ECO:0007669"/>
    <property type="project" value="UniProtKB-SubCell"/>
</dbReference>
<evidence type="ECO:0000256" key="2">
    <source>
        <dbReference type="ARBA" id="ARBA00019090"/>
    </source>
</evidence>
<dbReference type="PROSITE" id="PS00237">
    <property type="entry name" value="G_PROTEIN_RECEP_F1_1"/>
    <property type="match status" value="1"/>
</dbReference>
<organism evidence="19 20">
    <name type="scientific">Astyanax mexicanus</name>
    <name type="common">Blind cave fish</name>
    <name type="synonym">Astyanax fasciatus mexicanus</name>
    <dbReference type="NCBI Taxonomy" id="7994"/>
    <lineage>
        <taxon>Eukaryota</taxon>
        <taxon>Metazoa</taxon>
        <taxon>Chordata</taxon>
        <taxon>Craniata</taxon>
        <taxon>Vertebrata</taxon>
        <taxon>Euteleostomi</taxon>
        <taxon>Actinopterygii</taxon>
        <taxon>Neopterygii</taxon>
        <taxon>Teleostei</taxon>
        <taxon>Ostariophysi</taxon>
        <taxon>Characiformes</taxon>
        <taxon>Characoidei</taxon>
        <taxon>Acestrorhamphidae</taxon>
        <taxon>Acestrorhamphinae</taxon>
        <taxon>Astyanax</taxon>
    </lineage>
</organism>
<reference evidence="20" key="2">
    <citation type="journal article" date="2014" name="Nat. Commun.">
        <title>The cavefish genome reveals candidate genes for eye loss.</title>
        <authorList>
            <person name="McGaugh S.E."/>
            <person name="Gross J.B."/>
            <person name="Aken B."/>
            <person name="Blin M."/>
            <person name="Borowsky R."/>
            <person name="Chalopin D."/>
            <person name="Hinaux H."/>
            <person name="Jeffery W.R."/>
            <person name="Keene A."/>
            <person name="Ma L."/>
            <person name="Minx P."/>
            <person name="Murphy D."/>
            <person name="O'Quin K.E."/>
            <person name="Retaux S."/>
            <person name="Rohner N."/>
            <person name="Searle S.M."/>
            <person name="Stahl B.A."/>
            <person name="Tabin C."/>
            <person name="Volff J.N."/>
            <person name="Yoshizawa M."/>
            <person name="Warren W.C."/>
        </authorList>
    </citation>
    <scope>NUCLEOTIDE SEQUENCE [LARGE SCALE GENOMIC DNA]</scope>
    <source>
        <strain evidence="20">female</strain>
    </source>
</reference>
<evidence type="ECO:0000259" key="18">
    <source>
        <dbReference type="PROSITE" id="PS50262"/>
    </source>
</evidence>
<feature type="transmembrane region" description="Helical" evidence="17">
    <location>
        <begin position="220"/>
        <end position="241"/>
    </location>
</feature>
<dbReference type="FunFam" id="1.20.1070.10:FF:000915">
    <property type="entry name" value="Uncharacterized protein"/>
    <property type="match status" value="1"/>
</dbReference>
<dbReference type="AlphaFoldDB" id="A0A3B1JMC4"/>
<dbReference type="PRINTS" id="PR00527">
    <property type="entry name" value="GASTRINR"/>
</dbReference>
<dbReference type="InterPro" id="IPR017452">
    <property type="entry name" value="GPCR_Rhodpsn_7TM"/>
</dbReference>
<evidence type="ECO:0000256" key="5">
    <source>
        <dbReference type="ARBA" id="ARBA00022989"/>
    </source>
</evidence>
<evidence type="ECO:0000256" key="16">
    <source>
        <dbReference type="RuleBase" id="RU000688"/>
    </source>
</evidence>
<dbReference type="PANTHER" id="PTHR24238:SF79">
    <property type="entry name" value="GASTRIN_CHOLECYSTOKININ TYPE B RECEPTOR"/>
    <property type="match status" value="1"/>
</dbReference>
<dbReference type="PROSITE" id="PS50262">
    <property type="entry name" value="G_PROTEIN_RECEP_F1_2"/>
    <property type="match status" value="1"/>
</dbReference>
<comment type="subcellular location">
    <subcellularLocation>
        <location evidence="1">Cell membrane</location>
        <topology evidence="1">Multi-pass membrane protein</topology>
    </subcellularLocation>
</comment>
<reference evidence="19" key="4">
    <citation type="submission" date="2025-09" db="UniProtKB">
        <authorList>
            <consortium name="Ensembl"/>
        </authorList>
    </citation>
    <scope>IDENTIFICATION</scope>
</reference>
<reference evidence="19" key="3">
    <citation type="submission" date="2025-08" db="UniProtKB">
        <authorList>
            <consortium name="Ensembl"/>
        </authorList>
    </citation>
    <scope>IDENTIFICATION</scope>
</reference>
<dbReference type="PRINTS" id="PR00237">
    <property type="entry name" value="GPCRRHODOPSN"/>
</dbReference>
<keyword evidence="20" id="KW-1185">Reference proteome</keyword>
<sequence length="436" mass="48783">MDLRLLKEMLECVSSLNGSALNGTDSINSTCGHDTLLPKAPDPKPKEMDSVRILLYSLIFLLSVFGNLLIIVVLLVNKRMRTVTNSFLLSLAVSDLMMAVFCMPFTFIPNLLEDFIFGAAMCKIVAYLMGISVSISTFSLMAIAIERYSAICNPLKSRAWQTRSHAYKVIAVTWVASFLIMTPYPIVSTLVNYTKPNNTITRHMCRHDWPKDQVQQAWCILLLFVLFFIPGVVMITAYGLISRELYRGIQFELEQKKGQCGIKNGASTPVSTGNDDGDGCYIQVSKRPNSMEMSTLTLTSSAKVDRPRSNTSETKLMAKKRVIRMLIVIVTMFFICWMPLYSANTWRAFHPASAHRLLSGAPISFIHLLSYTSACVNPIIYCFMNKRFRKALLTTFSCCCRPCRSRGFREGDDDVTATGASVSKFTYTTISTMGPC</sequence>
<dbReference type="GO" id="GO:0015054">
    <property type="term" value="F:gastrin receptor activity"/>
    <property type="evidence" value="ECO:0007669"/>
    <property type="project" value="InterPro"/>
</dbReference>
<dbReference type="Gene3D" id="1.20.1070.10">
    <property type="entry name" value="Rhodopsin 7-helix transmembrane proteins"/>
    <property type="match status" value="1"/>
</dbReference>
<dbReference type="InterPro" id="IPR000276">
    <property type="entry name" value="GPCR_Rhodpsn"/>
</dbReference>